<dbReference type="Proteomes" id="UP000799757">
    <property type="component" value="Unassembled WGS sequence"/>
</dbReference>
<evidence type="ECO:0000256" key="1">
    <source>
        <dbReference type="ARBA" id="ARBA00006484"/>
    </source>
</evidence>
<evidence type="ECO:0000313" key="4">
    <source>
        <dbReference type="EMBL" id="KAF2794220.1"/>
    </source>
</evidence>
<organism evidence="4 5">
    <name type="scientific">Melanomma pulvis-pyrius CBS 109.77</name>
    <dbReference type="NCBI Taxonomy" id="1314802"/>
    <lineage>
        <taxon>Eukaryota</taxon>
        <taxon>Fungi</taxon>
        <taxon>Dikarya</taxon>
        <taxon>Ascomycota</taxon>
        <taxon>Pezizomycotina</taxon>
        <taxon>Dothideomycetes</taxon>
        <taxon>Pleosporomycetidae</taxon>
        <taxon>Pleosporales</taxon>
        <taxon>Melanommataceae</taxon>
        <taxon>Melanomma</taxon>
    </lineage>
</organism>
<accession>A0A6A6XCB2</accession>
<dbReference type="PANTHER" id="PTHR43544">
    <property type="entry name" value="SHORT-CHAIN DEHYDROGENASE/REDUCTASE"/>
    <property type="match status" value="1"/>
</dbReference>
<dbReference type="GO" id="GO:0005737">
    <property type="term" value="C:cytoplasm"/>
    <property type="evidence" value="ECO:0007669"/>
    <property type="project" value="TreeGrafter"/>
</dbReference>
<dbReference type="SUPFAM" id="SSF51735">
    <property type="entry name" value="NAD(P)-binding Rossmann-fold domains"/>
    <property type="match status" value="1"/>
</dbReference>
<dbReference type="GO" id="GO:0016491">
    <property type="term" value="F:oxidoreductase activity"/>
    <property type="evidence" value="ECO:0007669"/>
    <property type="project" value="UniProtKB-KW"/>
</dbReference>
<dbReference type="Pfam" id="PF00106">
    <property type="entry name" value="adh_short"/>
    <property type="match status" value="1"/>
</dbReference>
<proteinExistence type="inferred from homology"/>
<dbReference type="InterPro" id="IPR002347">
    <property type="entry name" value="SDR_fam"/>
</dbReference>
<evidence type="ECO:0000313" key="5">
    <source>
        <dbReference type="Proteomes" id="UP000799757"/>
    </source>
</evidence>
<gene>
    <name evidence="4" type="ORF">K505DRAFT_407635</name>
</gene>
<reference evidence="4" key="1">
    <citation type="journal article" date="2020" name="Stud. Mycol.">
        <title>101 Dothideomycetes genomes: a test case for predicting lifestyles and emergence of pathogens.</title>
        <authorList>
            <person name="Haridas S."/>
            <person name="Albert R."/>
            <person name="Binder M."/>
            <person name="Bloem J."/>
            <person name="Labutti K."/>
            <person name="Salamov A."/>
            <person name="Andreopoulos B."/>
            <person name="Baker S."/>
            <person name="Barry K."/>
            <person name="Bills G."/>
            <person name="Bluhm B."/>
            <person name="Cannon C."/>
            <person name="Castanera R."/>
            <person name="Culley D."/>
            <person name="Daum C."/>
            <person name="Ezra D."/>
            <person name="Gonzalez J."/>
            <person name="Henrissat B."/>
            <person name="Kuo A."/>
            <person name="Liang C."/>
            <person name="Lipzen A."/>
            <person name="Lutzoni F."/>
            <person name="Magnuson J."/>
            <person name="Mondo S."/>
            <person name="Nolan M."/>
            <person name="Ohm R."/>
            <person name="Pangilinan J."/>
            <person name="Park H.-J."/>
            <person name="Ramirez L."/>
            <person name="Alfaro M."/>
            <person name="Sun H."/>
            <person name="Tritt A."/>
            <person name="Yoshinaga Y."/>
            <person name="Zwiers L.-H."/>
            <person name="Turgeon B."/>
            <person name="Goodwin S."/>
            <person name="Spatafora J."/>
            <person name="Crous P."/>
            <person name="Grigoriev I."/>
        </authorList>
    </citation>
    <scope>NUCLEOTIDE SEQUENCE</scope>
    <source>
        <strain evidence="4">CBS 109.77</strain>
    </source>
</reference>
<keyword evidence="2" id="KW-0521">NADP</keyword>
<dbReference type="PRINTS" id="PR00081">
    <property type="entry name" value="GDHRDH"/>
</dbReference>
<name>A0A6A6XCB2_9PLEO</name>
<dbReference type="InterPro" id="IPR036291">
    <property type="entry name" value="NAD(P)-bd_dom_sf"/>
</dbReference>
<evidence type="ECO:0000256" key="2">
    <source>
        <dbReference type="ARBA" id="ARBA00022857"/>
    </source>
</evidence>
<dbReference type="PANTHER" id="PTHR43544:SF7">
    <property type="entry name" value="NADB-LER2"/>
    <property type="match status" value="1"/>
</dbReference>
<keyword evidence="5" id="KW-1185">Reference proteome</keyword>
<dbReference type="Gene3D" id="3.40.50.720">
    <property type="entry name" value="NAD(P)-binding Rossmann-like Domain"/>
    <property type="match status" value="1"/>
</dbReference>
<protein>
    <submittedName>
        <fullName evidence="4">NAD(P)-binding protein</fullName>
    </submittedName>
</protein>
<comment type="similarity">
    <text evidence="1">Belongs to the short-chain dehydrogenases/reductases (SDR) family.</text>
</comment>
<dbReference type="EMBL" id="MU001898">
    <property type="protein sequence ID" value="KAF2794220.1"/>
    <property type="molecule type" value="Genomic_DNA"/>
</dbReference>
<dbReference type="InterPro" id="IPR051468">
    <property type="entry name" value="Fungal_SecMetab_SDRs"/>
</dbReference>
<keyword evidence="3" id="KW-0560">Oxidoreductase</keyword>
<dbReference type="OrthoDB" id="9876299at2759"/>
<sequence length="244" mass="25784">MSSSSTVLITGANRVYLANPNTTVIATVRDPLSAGSLHSLFKASGSRLVIIKLDVASTESIESGVVSLSSEHGINSLDVVIANAGIAGMTPKLAEAAISEIQDYINVNGYGQLELYKTVVPLLRKSESKAKFVYISSAGGSLTNMSNVVPLAAYGASKALGNFFMKWLSLETDDVLIWAQHPGMVATEMAKVGFEALKQQGIDMTAHIISVEQSTHGIKKVIDNATLENAQGKFLGPDGAELAW</sequence>
<dbReference type="AlphaFoldDB" id="A0A6A6XCB2"/>
<evidence type="ECO:0000256" key="3">
    <source>
        <dbReference type="ARBA" id="ARBA00023002"/>
    </source>
</evidence>